<protein>
    <recommendedName>
        <fullName evidence="5">DUF2157 domain-containing protein</fullName>
    </recommendedName>
</protein>
<feature type="transmembrane region" description="Helical" evidence="2">
    <location>
        <begin position="48"/>
        <end position="72"/>
    </location>
</feature>
<keyword evidence="4" id="KW-1185">Reference proteome</keyword>
<organism evidence="3 4">
    <name type="scientific">Flavobacterium lipolyticum</name>
    <dbReference type="NCBI Taxonomy" id="2893754"/>
    <lineage>
        <taxon>Bacteria</taxon>
        <taxon>Pseudomonadati</taxon>
        <taxon>Bacteroidota</taxon>
        <taxon>Flavobacteriia</taxon>
        <taxon>Flavobacteriales</taxon>
        <taxon>Flavobacteriaceae</taxon>
        <taxon>Flavobacterium</taxon>
    </lineage>
</organism>
<dbReference type="RefSeq" id="WP_230001150.1">
    <property type="nucleotide sequence ID" value="NZ_JAJJMN010000002.1"/>
</dbReference>
<feature type="transmembrane region" description="Helical" evidence="2">
    <location>
        <begin position="178"/>
        <end position="197"/>
    </location>
</feature>
<feature type="transmembrane region" description="Helical" evidence="2">
    <location>
        <begin position="305"/>
        <end position="324"/>
    </location>
</feature>
<dbReference type="EMBL" id="JAJJMN010000002">
    <property type="protein sequence ID" value="MCC9020284.1"/>
    <property type="molecule type" value="Genomic_DNA"/>
</dbReference>
<evidence type="ECO:0008006" key="5">
    <source>
        <dbReference type="Google" id="ProtNLM"/>
    </source>
</evidence>
<feature type="transmembrane region" description="Helical" evidence="2">
    <location>
        <begin position="254"/>
        <end position="271"/>
    </location>
</feature>
<evidence type="ECO:0000256" key="2">
    <source>
        <dbReference type="SAM" id="Phobius"/>
    </source>
</evidence>
<keyword evidence="2" id="KW-1133">Transmembrane helix</keyword>
<feature type="transmembrane region" description="Helical" evidence="2">
    <location>
        <begin position="79"/>
        <end position="100"/>
    </location>
</feature>
<feature type="transmembrane region" description="Helical" evidence="2">
    <location>
        <begin position="209"/>
        <end position="234"/>
    </location>
</feature>
<feature type="transmembrane region" description="Helical" evidence="2">
    <location>
        <begin position="154"/>
        <end position="172"/>
    </location>
</feature>
<name>A0ABS8M6F0_9FLAO</name>
<feature type="compositionally biased region" description="Gly residues" evidence="1">
    <location>
        <begin position="374"/>
        <end position="388"/>
    </location>
</feature>
<accession>A0ABS8M6F0</accession>
<keyword evidence="2" id="KW-0472">Membrane</keyword>
<gene>
    <name evidence="3" type="ORF">LNQ34_21185</name>
</gene>
<sequence length="388" mass="43241">MTAYDKEELDDLTLIEEAASLYSAGFIDKNQKDRIKSELTAFKMQNNILVRLGFFLLGSLLYLSICGAISLLGLSGEQFFFSICCYIFALVGFVGAELLANLKYYRHGLDDAFVLGSILNLGIAVAITTEGYELIIAIFVAFKSFLLYRRYLNLPALLVFCMASAAILFFGLLELGEIGKMILPFVTLLFSAGFYFFTKKNIQKLTETYHYNGLLFANSFCLILFYLSCNYLVVRELSVAFMDNPIVIGKDIPFAFFFYGFTLIVPLVYLVQALKTKDRILLWISFLAVGFSIYTIRFYYSVLPIEIALTIGGIVLFAIAYFSIKKLKDKESGLTFKPDRLNSSNPFLNMETLIVASAFGVKPEAKPEDSPMDFGGGGFSGGGSEGTF</sequence>
<comment type="caution">
    <text evidence="3">The sequence shown here is derived from an EMBL/GenBank/DDBJ whole genome shotgun (WGS) entry which is preliminary data.</text>
</comment>
<feature type="transmembrane region" description="Helical" evidence="2">
    <location>
        <begin position="280"/>
        <end position="299"/>
    </location>
</feature>
<evidence type="ECO:0000313" key="3">
    <source>
        <dbReference type="EMBL" id="MCC9020284.1"/>
    </source>
</evidence>
<feature type="transmembrane region" description="Helical" evidence="2">
    <location>
        <begin position="112"/>
        <end position="142"/>
    </location>
</feature>
<proteinExistence type="predicted"/>
<evidence type="ECO:0000313" key="4">
    <source>
        <dbReference type="Proteomes" id="UP001430700"/>
    </source>
</evidence>
<keyword evidence="2" id="KW-0812">Transmembrane</keyword>
<reference evidence="3" key="1">
    <citation type="submission" date="2021-11" db="EMBL/GenBank/DDBJ databases">
        <title>Description of novel Flavobacterium species.</title>
        <authorList>
            <person name="Saticioglu I.B."/>
            <person name="Ay H."/>
            <person name="Altun S."/>
            <person name="Duman M."/>
        </authorList>
    </citation>
    <scope>NUCLEOTIDE SEQUENCE</scope>
    <source>
        <strain evidence="3">F-126</strain>
    </source>
</reference>
<feature type="region of interest" description="Disordered" evidence="1">
    <location>
        <begin position="364"/>
        <end position="388"/>
    </location>
</feature>
<dbReference type="Proteomes" id="UP001430700">
    <property type="component" value="Unassembled WGS sequence"/>
</dbReference>
<evidence type="ECO:0000256" key="1">
    <source>
        <dbReference type="SAM" id="MobiDB-lite"/>
    </source>
</evidence>